<feature type="region of interest" description="Disordered" evidence="1">
    <location>
        <begin position="1"/>
        <end position="80"/>
    </location>
</feature>
<dbReference type="AlphaFoldDB" id="A0A9X2HRD6"/>
<evidence type="ECO:0000313" key="3">
    <source>
        <dbReference type="Proteomes" id="UP001139486"/>
    </source>
</evidence>
<proteinExistence type="predicted"/>
<protein>
    <submittedName>
        <fullName evidence="2">Uncharacterized protein</fullName>
    </submittedName>
</protein>
<dbReference type="EMBL" id="JAMLDY010000016">
    <property type="protein sequence ID" value="MCP3735788.1"/>
    <property type="molecule type" value="Genomic_DNA"/>
</dbReference>
<dbReference type="Proteomes" id="UP001139486">
    <property type="component" value="Unassembled WGS sequence"/>
</dbReference>
<gene>
    <name evidence="2" type="ORF">M9979_12980</name>
</gene>
<comment type="caution">
    <text evidence="2">The sequence shown here is derived from an EMBL/GenBank/DDBJ whole genome shotgun (WGS) entry which is preliminary data.</text>
</comment>
<accession>A0A9X2HRD6</accession>
<dbReference type="RefSeq" id="WP_254289788.1">
    <property type="nucleotide sequence ID" value="NZ_JAMLDY010000016.1"/>
</dbReference>
<keyword evidence="3" id="KW-1185">Reference proteome</keyword>
<sequence>MPTDQPSNAPDAPTPREPDTAAAVLHDESFDTAPGGGGLGPRSASTGTPPHGTTPSAPIDTGLPAEDPVTEAGQRATEPR</sequence>
<feature type="compositionally biased region" description="Basic and acidic residues" evidence="1">
    <location>
        <begin position="14"/>
        <end position="29"/>
    </location>
</feature>
<evidence type="ECO:0000313" key="2">
    <source>
        <dbReference type="EMBL" id="MCP3735788.1"/>
    </source>
</evidence>
<reference evidence="2" key="1">
    <citation type="submission" date="2022-05" db="EMBL/GenBank/DDBJ databases">
        <title>Sphingomonas sp. strain RP10 Genome sequencing and assembly.</title>
        <authorList>
            <person name="Kim I."/>
        </authorList>
    </citation>
    <scope>NUCLEOTIDE SEQUENCE</scope>
    <source>
        <strain evidence="2">RP10</strain>
    </source>
</reference>
<organism evidence="2 3">
    <name type="scientific">Sphingomonas liriopis</name>
    <dbReference type="NCBI Taxonomy" id="2949094"/>
    <lineage>
        <taxon>Bacteria</taxon>
        <taxon>Pseudomonadati</taxon>
        <taxon>Pseudomonadota</taxon>
        <taxon>Alphaproteobacteria</taxon>
        <taxon>Sphingomonadales</taxon>
        <taxon>Sphingomonadaceae</taxon>
        <taxon>Sphingomonas</taxon>
    </lineage>
</organism>
<name>A0A9X2HRD6_9SPHN</name>
<evidence type="ECO:0000256" key="1">
    <source>
        <dbReference type="SAM" id="MobiDB-lite"/>
    </source>
</evidence>
<feature type="compositionally biased region" description="Low complexity" evidence="1">
    <location>
        <begin position="43"/>
        <end position="58"/>
    </location>
</feature>